<dbReference type="PROSITE" id="PS50042">
    <property type="entry name" value="CNMP_BINDING_3"/>
    <property type="match status" value="1"/>
</dbReference>
<feature type="compositionally biased region" description="Polar residues" evidence="1">
    <location>
        <begin position="691"/>
        <end position="700"/>
    </location>
</feature>
<dbReference type="PROSITE" id="PS00888">
    <property type="entry name" value="CNMP_BINDING_1"/>
    <property type="match status" value="1"/>
</dbReference>
<feature type="domain" description="Cyclic nucleotide-binding" evidence="2">
    <location>
        <begin position="1"/>
        <end position="47"/>
    </location>
</feature>
<organism evidence="3 4">
    <name type="scientific">Plakobranchus ocellatus</name>
    <dbReference type="NCBI Taxonomy" id="259542"/>
    <lineage>
        <taxon>Eukaryota</taxon>
        <taxon>Metazoa</taxon>
        <taxon>Spiralia</taxon>
        <taxon>Lophotrochozoa</taxon>
        <taxon>Mollusca</taxon>
        <taxon>Gastropoda</taxon>
        <taxon>Heterobranchia</taxon>
        <taxon>Euthyneura</taxon>
        <taxon>Panpulmonata</taxon>
        <taxon>Sacoglossa</taxon>
        <taxon>Placobranchoidea</taxon>
        <taxon>Plakobranchidae</taxon>
        <taxon>Plakobranchus</taxon>
    </lineage>
</organism>
<evidence type="ECO:0000259" key="2">
    <source>
        <dbReference type="PROSITE" id="PS50042"/>
    </source>
</evidence>
<comment type="caution">
    <text evidence="3">The sequence shown here is derived from an EMBL/GenBank/DDBJ whole genome shotgun (WGS) entry which is preliminary data.</text>
</comment>
<dbReference type="EMBL" id="BLXT01003778">
    <property type="protein sequence ID" value="GFO06617.1"/>
    <property type="molecule type" value="Genomic_DNA"/>
</dbReference>
<feature type="compositionally biased region" description="Polar residues" evidence="1">
    <location>
        <begin position="482"/>
        <end position="492"/>
    </location>
</feature>
<dbReference type="InterPro" id="IPR000595">
    <property type="entry name" value="cNMP-bd_dom"/>
</dbReference>
<protein>
    <submittedName>
        <fullName evidence="3">cAMP-dependent protein kinase regulatory subunit</fullName>
    </submittedName>
</protein>
<reference evidence="3 4" key="1">
    <citation type="journal article" date="2021" name="Elife">
        <title>Chloroplast acquisition without the gene transfer in kleptoplastic sea slugs, Plakobranchus ocellatus.</title>
        <authorList>
            <person name="Maeda T."/>
            <person name="Takahashi S."/>
            <person name="Yoshida T."/>
            <person name="Shimamura S."/>
            <person name="Takaki Y."/>
            <person name="Nagai Y."/>
            <person name="Toyoda A."/>
            <person name="Suzuki Y."/>
            <person name="Arimoto A."/>
            <person name="Ishii H."/>
            <person name="Satoh N."/>
            <person name="Nishiyama T."/>
            <person name="Hasebe M."/>
            <person name="Maruyama T."/>
            <person name="Minagawa J."/>
            <person name="Obokata J."/>
            <person name="Shigenobu S."/>
        </authorList>
    </citation>
    <scope>NUCLEOTIDE SEQUENCE [LARGE SCALE GENOMIC DNA]</scope>
</reference>
<feature type="compositionally biased region" description="Low complexity" evidence="1">
    <location>
        <begin position="504"/>
        <end position="517"/>
    </location>
</feature>
<dbReference type="Proteomes" id="UP000735302">
    <property type="component" value="Unassembled WGS sequence"/>
</dbReference>
<dbReference type="SUPFAM" id="SSF51206">
    <property type="entry name" value="cAMP-binding domain-like"/>
    <property type="match status" value="1"/>
</dbReference>
<dbReference type="InterPro" id="IPR018488">
    <property type="entry name" value="cNMP-bd_CS"/>
</dbReference>
<dbReference type="Gene3D" id="2.60.120.10">
    <property type="entry name" value="Jelly Rolls"/>
    <property type="match status" value="1"/>
</dbReference>
<gene>
    <name evidence="3" type="ORF">PoB_003312200</name>
</gene>
<keyword evidence="4" id="KW-1185">Reference proteome</keyword>
<name>A0AAV4AHX0_9GAST</name>
<accession>A0AAV4AHX0</accession>
<feature type="region of interest" description="Disordered" evidence="1">
    <location>
        <begin position="688"/>
        <end position="716"/>
    </location>
</feature>
<dbReference type="InterPro" id="IPR014710">
    <property type="entry name" value="RmlC-like_jellyroll"/>
</dbReference>
<proteinExistence type="predicted"/>
<evidence type="ECO:0000313" key="3">
    <source>
        <dbReference type="EMBL" id="GFO06617.1"/>
    </source>
</evidence>
<evidence type="ECO:0000256" key="1">
    <source>
        <dbReference type="SAM" id="MobiDB-lite"/>
    </source>
</evidence>
<dbReference type="AlphaFoldDB" id="A0AAV4AHX0"/>
<sequence>MSPKFKHLLELSLRKAVYPFDSILIKQGEPATSLFFILSGQANMFVEPSAYQKQYPHMWPFEAGIDLYSQEFEWLRESRKNAILRKYEDPAVWPTKSEHLVVKRTEGYAAAEKRMQDRSVCLCSIHEGEVLGDLEVSTKLQTYASSVWCTAPVTALVLDLKNLERVVGRRNPVTMEVIRSTAQDKLAMRTKSRQGRDVTFLNFLLCKMTEERLPSAKKLPPIKAAKQLPTKDIQVQHLLEKFKEGQAELIEPIIPGALIYKEQMQEKARIRSNVRKRSTIGVSAMLREARRKMNRRQPRSRREIVESLREMMESDLVEYTKPAGVPANPSELPSRNSPKPDSPDKRMGASQSRKGSLIENPLLKSVRFQEAIKSSSTPDNKERSRRSSLVAARRGSEPKAPPEVAASPRRGSKEAMDKLISQSPRIQAKKKKSGPPPPSLEKTNSLILPAIAEAPRELSNMTAASVHGGKNPKLFGDKESGTAKQSQTNTPRASLGELVQRQLSGAGASTESGSASSKLEYKRTEVPATSKSPTRLPPLAKPELKKPDNVSPTKWQSALQFVNERINDRFTKQLLEHGPGFDDYETSDVSLNVLENRIRTFFTKQIQTRQDLKLPPLRRFKLDLENADVSLPKPGGKVWIRKRLCRFANSEIKVKNHEHVRYHMVPELPQFDHVKKTRVIMHHLLSGNFGKGNTPQSNSPRKMAAGISARNSFSET</sequence>
<dbReference type="InterPro" id="IPR018490">
    <property type="entry name" value="cNMP-bd_dom_sf"/>
</dbReference>
<evidence type="ECO:0000313" key="4">
    <source>
        <dbReference type="Proteomes" id="UP000735302"/>
    </source>
</evidence>
<feature type="region of interest" description="Disordered" evidence="1">
    <location>
        <begin position="321"/>
        <end position="552"/>
    </location>
</feature>